<reference evidence="8 9" key="1">
    <citation type="submission" date="2020-04" db="EMBL/GenBank/DDBJ databases">
        <title>Genome sequence of Altibacter aquimarinus strain ALE3EI.</title>
        <authorList>
            <person name="Oh H.-M."/>
            <person name="Jang D."/>
        </authorList>
    </citation>
    <scope>NUCLEOTIDE SEQUENCE [LARGE SCALE GENOMIC DNA]</scope>
    <source>
        <strain evidence="8 9">ALE3EI</strain>
    </source>
</reference>
<evidence type="ECO:0000313" key="9">
    <source>
        <dbReference type="Proteomes" id="UP000515514"/>
    </source>
</evidence>
<feature type="transmembrane region" description="Helical" evidence="7">
    <location>
        <begin position="72"/>
        <end position="88"/>
    </location>
</feature>
<dbReference type="KEGG" id="alti:ALE3EI_2635"/>
<dbReference type="InterPro" id="IPR032808">
    <property type="entry name" value="DoxX"/>
</dbReference>
<keyword evidence="9" id="KW-1185">Reference proteome</keyword>
<dbReference type="Pfam" id="PF07681">
    <property type="entry name" value="DoxX"/>
    <property type="match status" value="1"/>
</dbReference>
<dbReference type="PANTHER" id="PTHR33452">
    <property type="entry name" value="OXIDOREDUCTASE CATD-RELATED"/>
    <property type="match status" value="1"/>
</dbReference>
<evidence type="ECO:0000313" key="8">
    <source>
        <dbReference type="EMBL" id="QNJ99162.1"/>
    </source>
</evidence>
<evidence type="ECO:0000256" key="7">
    <source>
        <dbReference type="SAM" id="Phobius"/>
    </source>
</evidence>
<evidence type="ECO:0000256" key="6">
    <source>
        <dbReference type="ARBA" id="ARBA00023136"/>
    </source>
</evidence>
<dbReference type="RefSeq" id="WP_186989432.1">
    <property type="nucleotide sequence ID" value="NZ_CP052909.1"/>
</dbReference>
<comment type="subcellular location">
    <subcellularLocation>
        <location evidence="1">Cell membrane</location>
        <topology evidence="1">Multi-pass membrane protein</topology>
    </subcellularLocation>
</comment>
<dbReference type="EMBL" id="CP052909">
    <property type="protein sequence ID" value="QNJ99162.1"/>
    <property type="molecule type" value="Genomic_DNA"/>
</dbReference>
<feature type="transmembrane region" description="Helical" evidence="7">
    <location>
        <begin position="100"/>
        <end position="120"/>
    </location>
</feature>
<evidence type="ECO:0000256" key="2">
    <source>
        <dbReference type="ARBA" id="ARBA00006679"/>
    </source>
</evidence>
<proteinExistence type="inferred from homology"/>
<dbReference type="PANTHER" id="PTHR33452:SF1">
    <property type="entry name" value="INNER MEMBRANE PROTEIN YPHA-RELATED"/>
    <property type="match status" value="1"/>
</dbReference>
<organism evidence="8 9">
    <name type="scientific">Constantimarinum furrinae</name>
    <dbReference type="NCBI Taxonomy" id="2562285"/>
    <lineage>
        <taxon>Bacteria</taxon>
        <taxon>Pseudomonadati</taxon>
        <taxon>Bacteroidota</taxon>
        <taxon>Flavobacteriia</taxon>
        <taxon>Flavobacteriales</taxon>
        <taxon>Flavobacteriaceae</taxon>
        <taxon>Altibacter/Constantimarinum group</taxon>
        <taxon>Constantimarinum</taxon>
    </lineage>
</organism>
<name>A0A7G8PXU6_9FLAO</name>
<dbReference type="Proteomes" id="UP000515514">
    <property type="component" value="Chromosome"/>
</dbReference>
<comment type="similarity">
    <text evidence="2">Belongs to the DoxX family.</text>
</comment>
<dbReference type="GO" id="GO:0005886">
    <property type="term" value="C:plasma membrane"/>
    <property type="evidence" value="ECO:0007669"/>
    <property type="project" value="UniProtKB-SubCell"/>
</dbReference>
<dbReference type="InterPro" id="IPR051907">
    <property type="entry name" value="DoxX-like_oxidoreductase"/>
</dbReference>
<evidence type="ECO:0000256" key="4">
    <source>
        <dbReference type="ARBA" id="ARBA00022692"/>
    </source>
</evidence>
<evidence type="ECO:0000256" key="3">
    <source>
        <dbReference type="ARBA" id="ARBA00022475"/>
    </source>
</evidence>
<gene>
    <name evidence="8" type="ORF">ALE3EI_2635</name>
</gene>
<evidence type="ECO:0000256" key="5">
    <source>
        <dbReference type="ARBA" id="ARBA00022989"/>
    </source>
</evidence>
<protein>
    <submittedName>
        <fullName evidence="8">Membrane protein</fullName>
    </submittedName>
</protein>
<keyword evidence="6 7" id="KW-0472">Membrane</keyword>
<feature type="transmembrane region" description="Helical" evidence="7">
    <location>
        <begin position="48"/>
        <end position="65"/>
    </location>
</feature>
<keyword evidence="3" id="KW-1003">Cell membrane</keyword>
<keyword evidence="5 7" id="KW-1133">Transmembrane helix</keyword>
<accession>A0A7G8PXU6</accession>
<dbReference type="AlphaFoldDB" id="A0A7G8PXU6"/>
<evidence type="ECO:0000256" key="1">
    <source>
        <dbReference type="ARBA" id="ARBA00004651"/>
    </source>
</evidence>
<sequence length="123" mass="13253">MRSTYHIGLLLLRIGFCGLMLTHGIPKLWEVIQGNFEFGDPIGIGPTLSKIGAVIGEAIAPLLILIGFKTRLFAIPTIITMGVAAFIIHGGDPIGRKEMALLYLFAFLAIALTGAGKYSVDRR</sequence>
<keyword evidence="4 7" id="KW-0812">Transmembrane</keyword>